<evidence type="ECO:0000256" key="1">
    <source>
        <dbReference type="ARBA" id="ARBA00005234"/>
    </source>
</evidence>
<dbReference type="GO" id="GO:0016926">
    <property type="term" value="P:protein desumoylation"/>
    <property type="evidence" value="ECO:0007669"/>
    <property type="project" value="UniProtKB-ARBA"/>
</dbReference>
<feature type="compositionally biased region" description="Low complexity" evidence="5">
    <location>
        <begin position="115"/>
        <end position="129"/>
    </location>
</feature>
<dbReference type="Proteomes" id="UP000095751">
    <property type="component" value="Unassembled WGS sequence"/>
</dbReference>
<keyword evidence="3" id="KW-0378">Hydrolase</keyword>
<feature type="compositionally biased region" description="Basic and acidic residues" evidence="5">
    <location>
        <begin position="742"/>
        <end position="751"/>
    </location>
</feature>
<dbReference type="OrthoDB" id="49219at2759"/>
<reference evidence="7 8" key="1">
    <citation type="submission" date="2016-09" db="EMBL/GenBank/DDBJ databases">
        <title>Extensive genetic diversity and differential bi-allelic expression allows diatom success in the polar Southern Ocean.</title>
        <authorList>
            <consortium name="DOE Joint Genome Institute"/>
            <person name="Mock T."/>
            <person name="Otillar R.P."/>
            <person name="Strauss J."/>
            <person name="Dupont C."/>
            <person name="Frickenhaus S."/>
            <person name="Maumus F."/>
            <person name="Mcmullan M."/>
            <person name="Sanges R."/>
            <person name="Schmutz J."/>
            <person name="Toseland A."/>
            <person name="Valas R."/>
            <person name="Veluchamy A."/>
            <person name="Ward B.J."/>
            <person name="Allen A."/>
            <person name="Barry K."/>
            <person name="Falciatore A."/>
            <person name="Ferrante M."/>
            <person name="Fortunato A.E."/>
            <person name="Gloeckner G."/>
            <person name="Gruber A."/>
            <person name="Hipkin R."/>
            <person name="Janech M."/>
            <person name="Kroth P."/>
            <person name="Leese F."/>
            <person name="Lindquist E."/>
            <person name="Lyon B.R."/>
            <person name="Martin J."/>
            <person name="Mayer C."/>
            <person name="Parker M."/>
            <person name="Quesneville H."/>
            <person name="Raymond J."/>
            <person name="Uhlig C."/>
            <person name="Valentin K.U."/>
            <person name="Worden A.Z."/>
            <person name="Armbrust E.V."/>
            <person name="Bowler C."/>
            <person name="Green B."/>
            <person name="Moulton V."/>
            <person name="Van Oosterhout C."/>
            <person name="Grigoriev I."/>
        </authorList>
    </citation>
    <scope>NUCLEOTIDE SEQUENCE [LARGE SCALE GENOMIC DNA]</scope>
    <source>
        <strain evidence="7 8">CCMP1102</strain>
    </source>
</reference>
<feature type="region of interest" description="Disordered" evidence="5">
    <location>
        <begin position="1"/>
        <end position="88"/>
    </location>
</feature>
<keyword evidence="8" id="KW-1185">Reference proteome</keyword>
<dbReference type="SUPFAM" id="SSF54001">
    <property type="entry name" value="Cysteine proteinases"/>
    <property type="match status" value="1"/>
</dbReference>
<evidence type="ECO:0000256" key="3">
    <source>
        <dbReference type="ARBA" id="ARBA00022801"/>
    </source>
</evidence>
<keyword evidence="4" id="KW-0788">Thiol protease</keyword>
<feature type="region of interest" description="Disordered" evidence="5">
    <location>
        <begin position="1081"/>
        <end position="1103"/>
    </location>
</feature>
<feature type="region of interest" description="Disordered" evidence="5">
    <location>
        <begin position="718"/>
        <end position="768"/>
    </location>
</feature>
<dbReference type="GO" id="GO:0008234">
    <property type="term" value="F:cysteine-type peptidase activity"/>
    <property type="evidence" value="ECO:0007669"/>
    <property type="project" value="UniProtKB-KW"/>
</dbReference>
<evidence type="ECO:0000313" key="8">
    <source>
        <dbReference type="Proteomes" id="UP000095751"/>
    </source>
</evidence>
<name>A0A1E7EK16_9STRA</name>
<feature type="region of interest" description="Disordered" evidence="5">
    <location>
        <begin position="934"/>
        <end position="953"/>
    </location>
</feature>
<feature type="region of interest" description="Disordered" evidence="5">
    <location>
        <begin position="102"/>
        <end position="214"/>
    </location>
</feature>
<feature type="compositionally biased region" description="Basic and acidic residues" evidence="5">
    <location>
        <begin position="55"/>
        <end position="65"/>
    </location>
</feature>
<dbReference type="PANTHER" id="PTHR46915">
    <property type="entry name" value="UBIQUITIN-LIKE PROTEASE 4-RELATED"/>
    <property type="match status" value="1"/>
</dbReference>
<dbReference type="InterPro" id="IPR038765">
    <property type="entry name" value="Papain-like_cys_pep_sf"/>
</dbReference>
<feature type="domain" description="Ubiquitin-like protease family profile" evidence="6">
    <location>
        <begin position="441"/>
        <end position="614"/>
    </location>
</feature>
<dbReference type="AlphaFoldDB" id="A0A1E7EK16"/>
<dbReference type="EMBL" id="KV784448">
    <property type="protein sequence ID" value="OEU05893.1"/>
    <property type="molecule type" value="Genomic_DNA"/>
</dbReference>
<feature type="compositionally biased region" description="Polar residues" evidence="5">
    <location>
        <begin position="73"/>
        <end position="84"/>
    </location>
</feature>
<feature type="compositionally biased region" description="Polar residues" evidence="5">
    <location>
        <begin position="197"/>
        <end position="212"/>
    </location>
</feature>
<protein>
    <recommendedName>
        <fullName evidence="6">Ubiquitin-like protease family profile domain-containing protein</fullName>
    </recommendedName>
</protein>
<dbReference type="PROSITE" id="PS50600">
    <property type="entry name" value="ULP_PROTEASE"/>
    <property type="match status" value="1"/>
</dbReference>
<feature type="compositionally biased region" description="Polar residues" evidence="5">
    <location>
        <begin position="176"/>
        <end position="185"/>
    </location>
</feature>
<organism evidence="7 8">
    <name type="scientific">Fragilariopsis cylindrus CCMP1102</name>
    <dbReference type="NCBI Taxonomy" id="635003"/>
    <lineage>
        <taxon>Eukaryota</taxon>
        <taxon>Sar</taxon>
        <taxon>Stramenopiles</taxon>
        <taxon>Ochrophyta</taxon>
        <taxon>Bacillariophyta</taxon>
        <taxon>Bacillariophyceae</taxon>
        <taxon>Bacillariophycidae</taxon>
        <taxon>Bacillariales</taxon>
        <taxon>Bacillariaceae</taxon>
        <taxon>Fragilariopsis</taxon>
    </lineage>
</organism>
<comment type="similarity">
    <text evidence="1">Belongs to the peptidase C48 family.</text>
</comment>
<dbReference type="InParanoid" id="A0A1E7EK16"/>
<evidence type="ECO:0000259" key="6">
    <source>
        <dbReference type="PROSITE" id="PS50600"/>
    </source>
</evidence>
<dbReference type="Pfam" id="PF02902">
    <property type="entry name" value="Peptidase_C48"/>
    <property type="match status" value="1"/>
</dbReference>
<accession>A0A1E7EK16</accession>
<dbReference type="GO" id="GO:0006508">
    <property type="term" value="P:proteolysis"/>
    <property type="evidence" value="ECO:0007669"/>
    <property type="project" value="UniProtKB-KW"/>
</dbReference>
<feature type="region of interest" description="Disordered" evidence="5">
    <location>
        <begin position="677"/>
        <end position="702"/>
    </location>
</feature>
<gene>
    <name evidence="7" type="ORF">FRACYDRAFT_257608</name>
</gene>
<dbReference type="Gene3D" id="1.10.418.20">
    <property type="match status" value="1"/>
</dbReference>
<evidence type="ECO:0000313" key="7">
    <source>
        <dbReference type="EMBL" id="OEU05893.1"/>
    </source>
</evidence>
<feature type="compositionally biased region" description="Polar residues" evidence="5">
    <location>
        <begin position="138"/>
        <end position="163"/>
    </location>
</feature>
<feature type="compositionally biased region" description="Acidic residues" evidence="5">
    <location>
        <begin position="718"/>
        <end position="728"/>
    </location>
</feature>
<sequence length="1103" mass="124483">MVSTRRANRKGEKEKVVSNTARTTRAGVLSGSPVSNSINNDSNARRSSRKRRKSEKQAALEETATRKKKKTIQSKPTSSPSQQEIDAAGGLVDISITVAASAPSDVATKSSPVNSKSQPSPEKSKSQPSLANRKGQPSPANSKGQPSPANSKGQPSPANSKYQVSLAESKDHSDIGKTNSLVSNSSEDEDFFPTKFTGRSSPPEDNTNNSKIESTEEISRLRQYTIFRYSIGKHVHEGEFEVTYNRRYSYLKIHHAPGKTRRHPVLKVDVESVTDTKFFMSDAYGEVNFDDCTKQMRIESFCSFKVPVADIEQLDFKTKIDFPPSVSDTTILVIEFGCSRDSFDLQQDFGIEFSRINKIVSFKCIAAPLLDHLEGLYEKRTTIDPKKRPKFTGNKNSSDALISRPFDSEKMNQIKVACDRSGLEEFANWVPDKTANNDRPIVVKVNNFCGLLAGQWLDDTLVDFFLMMAISDSNRADTHVFSSYLYTSLMGESWISKSSTFTKKIDIFKKRALFIPIVKNLHWSHVVLLNLGSISREDSSCPLMPILLYFDSFGGDVRNVESRIYSWLNAEWNRIHGRMGAFSAKTMHALSPIRARQKNGYDCGIFSLKYAVATFRTLDNLVDFPILKGNPPCLDEEGFKMQITDSDHFKFDQRYVHKMRSQYKKFIELVAAPSISKTKQKVRNNSSKSSKAHVRIKVENHSKQSSARCLTYEHIGSDDNDIGSDDNDQSLASLKHTHPKVKTNDVKESQDNRVSSFSSNHHKRQSLEYDSGNNLHSVRMEQLLLSTKYSREFANLQIVKALSDDLDSLIGHDVWKSMSEVERLSHVCNRIAVSEGRGIQIHQVGRQQNEGRMMETPPVDCSKESKGYIMNVCPTEDRKVLAQRMQQKCGAQIRSKGLKNKNIKVKSMRGDSSSLHTIGYSNNSVDDEIDYTDNHVSIPPQQRKKGPAVSAPRRVESVLNNSNKAMMSRAANAFYQRHKITTSTKNNWPKFHGFYVVYNEIQRNDKNKPKLKDMWRDKPQVSILGIDKKQIDRFKEVFSPNIDESKFDLMYTDDPDKFARRLKEDADGNILSQGATLSPSKAFDQILQQKDRNRNKANDGISP</sequence>
<keyword evidence="2" id="KW-0645">Protease</keyword>
<dbReference type="Gene3D" id="3.30.310.130">
    <property type="entry name" value="Ubiquitin-related"/>
    <property type="match status" value="1"/>
</dbReference>
<evidence type="ECO:0000256" key="4">
    <source>
        <dbReference type="ARBA" id="ARBA00022807"/>
    </source>
</evidence>
<evidence type="ECO:0000256" key="2">
    <source>
        <dbReference type="ARBA" id="ARBA00022670"/>
    </source>
</evidence>
<dbReference type="PANTHER" id="PTHR46915:SF2">
    <property type="entry name" value="UBIQUITIN-LIKE PROTEASE 4"/>
    <property type="match status" value="1"/>
</dbReference>
<dbReference type="KEGG" id="fcy:FRACYDRAFT_257608"/>
<evidence type="ECO:0000256" key="5">
    <source>
        <dbReference type="SAM" id="MobiDB-lite"/>
    </source>
</evidence>
<dbReference type="InterPro" id="IPR003653">
    <property type="entry name" value="Peptidase_C48_C"/>
</dbReference>
<proteinExistence type="inferred from homology"/>